<name>A0A1V8RP79_9HYPH</name>
<evidence type="ECO:0000256" key="1">
    <source>
        <dbReference type="SAM" id="SignalP"/>
    </source>
</evidence>
<sequence length="123" mass="13066">MNRHAALLALPMLAPALLVTSLASARADSIAPVNDYPTVAVVDYVLGCMRANGQTRQALEACSCSIDVVASILPYASYEKDATFKSLSLMTGERASLFKESTPAKAAALELKRAQAEADVRCF</sequence>
<dbReference type="Proteomes" id="UP000191905">
    <property type="component" value="Unassembled WGS sequence"/>
</dbReference>
<evidence type="ECO:0000313" key="2">
    <source>
        <dbReference type="EMBL" id="OQM74995.1"/>
    </source>
</evidence>
<comment type="caution">
    <text evidence="2">The sequence shown here is derived from an EMBL/GenBank/DDBJ whole genome shotgun (WGS) entry which is preliminary data.</text>
</comment>
<evidence type="ECO:0000313" key="3">
    <source>
        <dbReference type="Proteomes" id="UP000191905"/>
    </source>
</evidence>
<dbReference type="RefSeq" id="WP_080920203.1">
    <property type="nucleotide sequence ID" value="NZ_MDET01000022.1"/>
</dbReference>
<organism evidence="2 3">
    <name type="scientific">Manganibacter manganicus</name>
    <dbReference type="NCBI Taxonomy" id="1873176"/>
    <lineage>
        <taxon>Bacteria</taxon>
        <taxon>Pseudomonadati</taxon>
        <taxon>Pseudomonadota</taxon>
        <taxon>Alphaproteobacteria</taxon>
        <taxon>Hyphomicrobiales</taxon>
        <taxon>Phyllobacteriaceae</taxon>
        <taxon>Manganibacter</taxon>
    </lineage>
</organism>
<protein>
    <submittedName>
        <fullName evidence="2">Uncharacterized protein</fullName>
    </submittedName>
</protein>
<gene>
    <name evidence="2" type="ORF">BFN67_20480</name>
</gene>
<accession>A0A1V8RP79</accession>
<dbReference type="OrthoDB" id="7277196at2"/>
<dbReference type="EMBL" id="MDET01000022">
    <property type="protein sequence ID" value="OQM74995.1"/>
    <property type="molecule type" value="Genomic_DNA"/>
</dbReference>
<feature type="chain" id="PRO_5012958017" evidence="1">
    <location>
        <begin position="26"/>
        <end position="123"/>
    </location>
</feature>
<keyword evidence="1" id="KW-0732">Signal</keyword>
<proteinExistence type="predicted"/>
<reference evidence="2 3" key="1">
    <citation type="journal article" date="2016" name="Int. J. Syst. Evol. Microbiol.">
        <title>Pseudaminobacter manganicus sp. nov., isolated from sludge of a manganese mine.</title>
        <authorList>
            <person name="Li J."/>
            <person name="Huang J."/>
            <person name="Liao S."/>
            <person name="Wang G."/>
        </authorList>
    </citation>
    <scope>NUCLEOTIDE SEQUENCE [LARGE SCALE GENOMIC DNA]</scope>
    <source>
        <strain evidence="2 3">JH-7</strain>
    </source>
</reference>
<dbReference type="STRING" id="1873176.BFN67_20480"/>
<dbReference type="AlphaFoldDB" id="A0A1V8RP79"/>
<keyword evidence="3" id="KW-1185">Reference proteome</keyword>
<feature type="signal peptide" evidence="1">
    <location>
        <begin position="1"/>
        <end position="25"/>
    </location>
</feature>